<protein>
    <submittedName>
        <fullName evidence="1">Uncharacterized protein</fullName>
    </submittedName>
</protein>
<comment type="caution">
    <text evidence="1">The sequence shown here is derived from an EMBL/GenBank/DDBJ whole genome shotgun (WGS) entry which is preliminary data.</text>
</comment>
<accession>A0ACB7IRJ8</accession>
<sequence>MDSNILPIPRLRLSRNPHYTHPDPVAGPSRLPGGAATNLSGVEEHEDTDGSTPKLMSKLLSDSQDHSADTPAARLRALISSTSSKFPQSTPPPPPKSPSLLDSDFETPHVFGRDKSSVVDVKQIFSFALREPGDTPQKTRTRRNSIDGSEVDGSPMKSRDKRKRKSLSDEEVDNVSLRSSLATTTFNNLREKLENSRSQLKNMPLSKILDLDNDSQDTASLLRELNQATPPMATSTPQRSMQMPLFSSQSSNLLEHDSEMNRMMEAIEVSVPFPTGDRSETPVDLTARRHSVPISPSHKSSPRSTSRRVSDNDKLREREREWNKPQPPRPLTPDLKHRHSHGSFSSRSNSPMLSPGWSPVRRTLSRKSSVASIQSQDDDFSSRASSVMSQADYRERVSLEERERDIERERAHHRSSSSMDVHSPSRPRTQSGGSLLRSTSSLSFYSPDRQNKRHSISSASSNDSHNRSVEDLGEEDPVHQRERNWNAPRPRWSHGRTLSLTSRRSLSPLPPDGGTPPGSPTTRQKEPLSERPRTPVGDPPIASSHLPLAASSRGSDRPISPLPSIHKGASLPISTPSRNRETQVASTSQGNTGRSSPLHQRPSSRPHAGRVGSPTPSNLRSSTRAPGQSSRIPTRTSKQSVPASPAPAVSRRSPSPERLIAQALRESPKLHIAASNHSPGLYLNHIDAQIVLIPFAAEESSASHEATPSMRNLTLPDEATVKNSLSGPTTIQELSPPPTPSSEEPNAEPPQASVLSTPPRRSSFSASRIEFQTPSPPKGLPELPGPPPSSEDDTGTAETYPRLQSQSGPNFSMMKTPKPPGGWADTPRPQRPTLLQRTASLEQPLPAQEGSGLVTPGPSLSRASTMPLQTPAPPGGWMATPAPRKSILKVRFDPQPNTLTASSQEDTSAPESQNGHPVRSPPTPPAEADEQVAKSKGPSDIIHQGPDSSKGLKRLPTIRMLDAYGRETKPEPDEPQIKREDVANISSIKILDAMGREIEDQGDLSVMSTDDSTILDHNEALTRVRLGLNDLAHDMSDIDRSHDQIALDQTRLKELDTMSQAARETREKLSQTLRMARNSQEELRNKIAPLRASMRRSQLFTYDVSPNRGHWNGWFFWTMLFAQVILILAMYRVSLNRAKDIFMTTYYDPFEPDLHLYAIRPDTYDLSSSPHTWSILAIKDFVYRRGLKSAFAELWMICLDAWATWQKRTWVLWGEDTPSKWPPM</sequence>
<name>A0ACB7IRJ8_PLECO</name>
<reference evidence="1 2" key="1">
    <citation type="journal article" date="2021" name="Appl. Environ. Microbiol.">
        <title>Genetic linkage and physical mapping for an oyster mushroom Pleurotus cornucopiae and QTL analysis for the trait cap color.</title>
        <authorList>
            <person name="Zhang Y."/>
            <person name="Gao W."/>
            <person name="Sonnenberg A."/>
            <person name="Chen Q."/>
            <person name="Zhang J."/>
            <person name="Huang C."/>
        </authorList>
    </citation>
    <scope>NUCLEOTIDE SEQUENCE [LARGE SCALE GENOMIC DNA]</scope>
    <source>
        <strain evidence="1">CCMSSC00406</strain>
    </source>
</reference>
<keyword evidence="2" id="KW-1185">Reference proteome</keyword>
<organism evidence="1 2">
    <name type="scientific">Pleurotus cornucopiae</name>
    <name type="common">Cornucopia mushroom</name>
    <dbReference type="NCBI Taxonomy" id="5321"/>
    <lineage>
        <taxon>Eukaryota</taxon>
        <taxon>Fungi</taxon>
        <taxon>Dikarya</taxon>
        <taxon>Basidiomycota</taxon>
        <taxon>Agaricomycotina</taxon>
        <taxon>Agaricomycetes</taxon>
        <taxon>Agaricomycetidae</taxon>
        <taxon>Agaricales</taxon>
        <taxon>Pleurotineae</taxon>
        <taxon>Pleurotaceae</taxon>
        <taxon>Pleurotus</taxon>
    </lineage>
</organism>
<evidence type="ECO:0000313" key="2">
    <source>
        <dbReference type="Proteomes" id="UP000824881"/>
    </source>
</evidence>
<dbReference type="EMBL" id="WQMT02000007">
    <property type="protein sequence ID" value="KAG9220887.1"/>
    <property type="molecule type" value="Genomic_DNA"/>
</dbReference>
<gene>
    <name evidence="1" type="ORF">CCMSSC00406_0002513</name>
</gene>
<dbReference type="Proteomes" id="UP000824881">
    <property type="component" value="Unassembled WGS sequence"/>
</dbReference>
<proteinExistence type="predicted"/>
<evidence type="ECO:0000313" key="1">
    <source>
        <dbReference type="EMBL" id="KAG9220887.1"/>
    </source>
</evidence>